<protein>
    <submittedName>
        <fullName evidence="7">Pachytene checkpoint protein 2</fullName>
    </submittedName>
</protein>
<dbReference type="GO" id="GO:0005694">
    <property type="term" value="C:chromosome"/>
    <property type="evidence" value="ECO:0007669"/>
    <property type="project" value="TreeGrafter"/>
</dbReference>
<evidence type="ECO:0000256" key="4">
    <source>
        <dbReference type="ARBA" id="ARBA00023254"/>
    </source>
</evidence>
<dbReference type="GO" id="GO:0051598">
    <property type="term" value="P:meiotic recombination checkpoint signaling"/>
    <property type="evidence" value="ECO:0007669"/>
    <property type="project" value="TreeGrafter"/>
</dbReference>
<dbReference type="InterPro" id="IPR058249">
    <property type="entry name" value="Pch2_C"/>
</dbReference>
<feature type="domain" description="AAA+ ATPase" evidence="6">
    <location>
        <begin position="158"/>
        <end position="322"/>
    </location>
</feature>
<evidence type="ECO:0000313" key="8">
    <source>
        <dbReference type="Proteomes" id="UP001151582"/>
    </source>
</evidence>
<comment type="caution">
    <text evidence="7">The sequence shown here is derived from an EMBL/GenBank/DDBJ whole genome shotgun (WGS) entry which is preliminary data.</text>
</comment>
<dbReference type="PANTHER" id="PTHR45991">
    <property type="entry name" value="PACHYTENE CHECKPOINT PROTEIN 2"/>
    <property type="match status" value="1"/>
</dbReference>
<dbReference type="InterPro" id="IPR044539">
    <property type="entry name" value="Pch2-like"/>
</dbReference>
<dbReference type="InterPro" id="IPR003593">
    <property type="entry name" value="AAA+_ATPase"/>
</dbReference>
<sequence length="427" mass="46833">PKPKAMAEVHVYCIKKRGTREPDQHLARQVQHHLYLLQHVQLPARLTEFPTNELLVSNVEAIIVEPSRGAGLTNGICPPDTQLRIHVLDLHADTLPQEEVDDESQSLLYRLWQLPHQPYDGLWESLEFDGAIAYRLLDYALTTWSLAQCGLNTTLVTNNRLLLLHGPPGTGKTTLCRALAQRLAMRQSPIVPADGPTPVSWPHTDRPVFFAEINSHSLFSKWFSESGKLVSRAFDKLRELAEVATLIILIDEVESLTSARANAVHGNEPSDAVRVVNAVLTELDKLRQCPSVLVLATSNLTNAIDTALLDRADVCQYIGPPTEGAIFRILESGVQELARIGMIKPVTIDQDAAHLLSHSSVCAQELAASADFATVVQRCVGLSGRALRKLPIAALALHAQNGPLTLAQYIMALNDAADHALHNQARS</sequence>
<keyword evidence="2 5" id="KW-0547">Nucleotide-binding</keyword>
<dbReference type="AlphaFoldDB" id="A0A9W8B177"/>
<evidence type="ECO:0000313" key="7">
    <source>
        <dbReference type="EMBL" id="KAJ1978566.1"/>
    </source>
</evidence>
<dbReference type="Gene3D" id="3.40.50.300">
    <property type="entry name" value="P-loop containing nucleotide triphosphate hydrolases"/>
    <property type="match status" value="1"/>
</dbReference>
<evidence type="ECO:0000256" key="3">
    <source>
        <dbReference type="ARBA" id="ARBA00022840"/>
    </source>
</evidence>
<evidence type="ECO:0000256" key="5">
    <source>
        <dbReference type="RuleBase" id="RU003651"/>
    </source>
</evidence>
<dbReference type="PANTHER" id="PTHR45991:SF1">
    <property type="entry name" value="PACHYTENE CHECKPOINT PROTEIN 2 HOMOLOG"/>
    <property type="match status" value="1"/>
</dbReference>
<keyword evidence="3 5" id="KW-0067">ATP-binding</keyword>
<dbReference type="EMBL" id="JANBQB010000269">
    <property type="protein sequence ID" value="KAJ1978566.1"/>
    <property type="molecule type" value="Genomic_DNA"/>
</dbReference>
<evidence type="ECO:0000259" key="6">
    <source>
        <dbReference type="SMART" id="SM00382"/>
    </source>
</evidence>
<dbReference type="Pfam" id="PF00004">
    <property type="entry name" value="AAA"/>
    <property type="match status" value="1"/>
</dbReference>
<evidence type="ECO:0000256" key="1">
    <source>
        <dbReference type="ARBA" id="ARBA00007271"/>
    </source>
</evidence>
<dbReference type="GO" id="GO:0005634">
    <property type="term" value="C:nucleus"/>
    <property type="evidence" value="ECO:0007669"/>
    <property type="project" value="TreeGrafter"/>
</dbReference>
<keyword evidence="4" id="KW-0469">Meiosis</keyword>
<dbReference type="GO" id="GO:0016887">
    <property type="term" value="F:ATP hydrolysis activity"/>
    <property type="evidence" value="ECO:0007669"/>
    <property type="project" value="InterPro"/>
</dbReference>
<organism evidence="7 8">
    <name type="scientific">Dimargaris verticillata</name>
    <dbReference type="NCBI Taxonomy" id="2761393"/>
    <lineage>
        <taxon>Eukaryota</taxon>
        <taxon>Fungi</taxon>
        <taxon>Fungi incertae sedis</taxon>
        <taxon>Zoopagomycota</taxon>
        <taxon>Kickxellomycotina</taxon>
        <taxon>Dimargaritomycetes</taxon>
        <taxon>Dimargaritales</taxon>
        <taxon>Dimargaritaceae</taxon>
        <taxon>Dimargaris</taxon>
    </lineage>
</organism>
<comment type="similarity">
    <text evidence="1">Belongs to the AAA ATPase family. PCH2 subfamily.</text>
</comment>
<reference evidence="7" key="1">
    <citation type="submission" date="2022-07" db="EMBL/GenBank/DDBJ databases">
        <title>Phylogenomic reconstructions and comparative analyses of Kickxellomycotina fungi.</title>
        <authorList>
            <person name="Reynolds N.K."/>
            <person name="Stajich J.E."/>
            <person name="Barry K."/>
            <person name="Grigoriev I.V."/>
            <person name="Crous P."/>
            <person name="Smith M.E."/>
        </authorList>
    </citation>
    <scope>NUCLEOTIDE SEQUENCE</scope>
    <source>
        <strain evidence="7">RSA 567</strain>
    </source>
</reference>
<keyword evidence="8" id="KW-1185">Reference proteome</keyword>
<name>A0A9W8B177_9FUNG</name>
<dbReference type="SUPFAM" id="SSF52540">
    <property type="entry name" value="P-loop containing nucleoside triphosphate hydrolases"/>
    <property type="match status" value="1"/>
</dbReference>
<dbReference type="SMART" id="SM00382">
    <property type="entry name" value="AAA"/>
    <property type="match status" value="1"/>
</dbReference>
<dbReference type="InterPro" id="IPR003960">
    <property type="entry name" value="ATPase_AAA_CS"/>
</dbReference>
<proteinExistence type="inferred from homology"/>
<evidence type="ECO:0000256" key="2">
    <source>
        <dbReference type="ARBA" id="ARBA00022741"/>
    </source>
</evidence>
<feature type="non-terminal residue" evidence="7">
    <location>
        <position position="1"/>
    </location>
</feature>
<dbReference type="OrthoDB" id="10042665at2759"/>
<dbReference type="InterPro" id="IPR027417">
    <property type="entry name" value="P-loop_NTPase"/>
</dbReference>
<accession>A0A9W8B177</accession>
<dbReference type="GO" id="GO:0005524">
    <property type="term" value="F:ATP binding"/>
    <property type="evidence" value="ECO:0007669"/>
    <property type="project" value="UniProtKB-KW"/>
</dbReference>
<dbReference type="InterPro" id="IPR003959">
    <property type="entry name" value="ATPase_AAA_core"/>
</dbReference>
<dbReference type="Proteomes" id="UP001151582">
    <property type="component" value="Unassembled WGS sequence"/>
</dbReference>
<dbReference type="GO" id="GO:0007131">
    <property type="term" value="P:reciprocal meiotic recombination"/>
    <property type="evidence" value="ECO:0007669"/>
    <property type="project" value="TreeGrafter"/>
</dbReference>
<dbReference type="Pfam" id="PF23242">
    <property type="entry name" value="AAA_lid_TRIP13_C"/>
    <property type="match status" value="1"/>
</dbReference>
<dbReference type="PROSITE" id="PS00674">
    <property type="entry name" value="AAA"/>
    <property type="match status" value="1"/>
</dbReference>
<gene>
    <name evidence="7" type="primary">TRIP13</name>
    <name evidence="7" type="ORF">H4R34_003166</name>
</gene>